<name>A0ABZ0ZMN9_9ACTN</name>
<protein>
    <recommendedName>
        <fullName evidence="3">ESX secretion-associated protein EspG</fullName>
    </recommendedName>
</protein>
<sequence length="265" mass="28589">MIRVGERTLLARPRRIALGVDKWVALQRSAESVGLRLPQDVRLQIEPVDVALAGADLARASTLLRDHGVIDDDGPVPAVAANLAALGAADHRIRVSLAGPDVSRLGYHWVDAHLGGSLVRDGLTHTLSLFDARAIGTELLALVPEPDRHGEGREPFSVPLAAVGPVAAIDDDVPGDLLAATGELVGLHPRDVTRLHEWSRRTRAVLHVTAVGRDRAPHALVWFLDRDGWWSGRTSNRASRTLTLEPRRRADLPGELGNLVAGAWL</sequence>
<reference evidence="2" key="1">
    <citation type="submission" date="2023-12" db="EMBL/GenBank/DDBJ databases">
        <title>Novel species in genus Nocardioides.</title>
        <authorList>
            <person name="Zhou H."/>
        </authorList>
    </citation>
    <scope>NUCLEOTIDE SEQUENCE [LARGE SCALE GENOMIC DNA]</scope>
    <source>
        <strain evidence="2">HM61</strain>
    </source>
</reference>
<dbReference type="EMBL" id="CP141059">
    <property type="protein sequence ID" value="WQQ25616.1"/>
    <property type="molecule type" value="Genomic_DNA"/>
</dbReference>
<evidence type="ECO:0008006" key="3">
    <source>
        <dbReference type="Google" id="ProtNLM"/>
    </source>
</evidence>
<organism evidence="1 2">
    <name type="scientific">Nocardioides bizhenqiangii</name>
    <dbReference type="NCBI Taxonomy" id="3095076"/>
    <lineage>
        <taxon>Bacteria</taxon>
        <taxon>Bacillati</taxon>
        <taxon>Actinomycetota</taxon>
        <taxon>Actinomycetes</taxon>
        <taxon>Propionibacteriales</taxon>
        <taxon>Nocardioidaceae</taxon>
        <taxon>Nocardioides</taxon>
    </lineage>
</organism>
<evidence type="ECO:0000313" key="2">
    <source>
        <dbReference type="Proteomes" id="UP001327225"/>
    </source>
</evidence>
<proteinExistence type="predicted"/>
<evidence type="ECO:0000313" key="1">
    <source>
        <dbReference type="EMBL" id="WQQ25616.1"/>
    </source>
</evidence>
<dbReference type="Proteomes" id="UP001327225">
    <property type="component" value="Chromosome"/>
</dbReference>
<accession>A0ABZ0ZMN9</accession>
<keyword evidence="2" id="KW-1185">Reference proteome</keyword>
<gene>
    <name evidence="1" type="ORF">SHK19_16815</name>
</gene>
<dbReference type="RefSeq" id="WP_322936922.1">
    <property type="nucleotide sequence ID" value="NZ_CP141059.1"/>
</dbReference>